<keyword evidence="5" id="KW-1185">Reference proteome</keyword>
<feature type="signal peptide" evidence="2">
    <location>
        <begin position="1"/>
        <end position="15"/>
    </location>
</feature>
<accession>A0A0C4DZ32</accession>
<dbReference type="AlphaFoldDB" id="A0A0C4DZ32"/>
<dbReference type="EnsemblFungi" id="MAPG_05320T0">
    <property type="protein sequence ID" value="MAPG_05320T0"/>
    <property type="gene ID" value="MAPG_05320"/>
</dbReference>
<dbReference type="Proteomes" id="UP000011715">
    <property type="component" value="Unassembled WGS sequence"/>
</dbReference>
<dbReference type="Gene3D" id="2.40.70.10">
    <property type="entry name" value="Acid Proteases"/>
    <property type="match status" value="1"/>
</dbReference>
<keyword evidence="1" id="KW-1133">Transmembrane helix</keyword>
<keyword evidence="1" id="KW-0472">Membrane</keyword>
<organism evidence="4 5">
    <name type="scientific">Magnaporthiopsis poae (strain ATCC 64411 / 73-15)</name>
    <name type="common">Kentucky bluegrass fungus</name>
    <name type="synonym">Magnaporthe poae</name>
    <dbReference type="NCBI Taxonomy" id="644358"/>
    <lineage>
        <taxon>Eukaryota</taxon>
        <taxon>Fungi</taxon>
        <taxon>Dikarya</taxon>
        <taxon>Ascomycota</taxon>
        <taxon>Pezizomycotina</taxon>
        <taxon>Sordariomycetes</taxon>
        <taxon>Sordariomycetidae</taxon>
        <taxon>Magnaporthales</taxon>
        <taxon>Magnaporthaceae</taxon>
        <taxon>Magnaporthiopsis</taxon>
    </lineage>
</organism>
<name>A0A0C4DZ32_MAGP6</name>
<feature type="transmembrane region" description="Helical" evidence="1">
    <location>
        <begin position="461"/>
        <end position="482"/>
    </location>
</feature>
<reference evidence="5" key="2">
    <citation type="submission" date="2010-05" db="EMBL/GenBank/DDBJ databases">
        <title>The genome sequence of Magnaporthe poae strain ATCC 64411.</title>
        <authorList>
            <person name="Ma L.-J."/>
            <person name="Dead R."/>
            <person name="Young S."/>
            <person name="Zeng Q."/>
            <person name="Koehrsen M."/>
            <person name="Alvarado L."/>
            <person name="Berlin A."/>
            <person name="Chapman S.B."/>
            <person name="Chen Z."/>
            <person name="Freedman E."/>
            <person name="Gellesch M."/>
            <person name="Goldberg J."/>
            <person name="Griggs A."/>
            <person name="Gujja S."/>
            <person name="Heilman E.R."/>
            <person name="Heiman D."/>
            <person name="Hepburn T."/>
            <person name="Howarth C."/>
            <person name="Jen D."/>
            <person name="Larson L."/>
            <person name="Mehta T."/>
            <person name="Neiman D."/>
            <person name="Pearson M."/>
            <person name="Roberts A."/>
            <person name="Saif S."/>
            <person name="Shea T."/>
            <person name="Shenoy N."/>
            <person name="Sisk P."/>
            <person name="Stolte C."/>
            <person name="Sykes S."/>
            <person name="Walk T."/>
            <person name="White J."/>
            <person name="Yandava C."/>
            <person name="Haas B."/>
            <person name="Nusbaum C."/>
            <person name="Birren B."/>
        </authorList>
    </citation>
    <scope>NUCLEOTIDE SEQUENCE [LARGE SCALE GENOMIC DNA]</scope>
    <source>
        <strain evidence="5">ATCC 64411 / 73-15</strain>
    </source>
</reference>
<reference evidence="4" key="4">
    <citation type="journal article" date="2015" name="G3 (Bethesda)">
        <title>Genome sequences of three phytopathogenic species of the Magnaporthaceae family of fungi.</title>
        <authorList>
            <person name="Okagaki L.H."/>
            <person name="Nunes C.C."/>
            <person name="Sailsbery J."/>
            <person name="Clay B."/>
            <person name="Brown D."/>
            <person name="John T."/>
            <person name="Oh Y."/>
            <person name="Young N."/>
            <person name="Fitzgerald M."/>
            <person name="Haas B.J."/>
            <person name="Zeng Q."/>
            <person name="Young S."/>
            <person name="Adiconis X."/>
            <person name="Fan L."/>
            <person name="Levin J.Z."/>
            <person name="Mitchell T.K."/>
            <person name="Okubara P.A."/>
            <person name="Farman M.L."/>
            <person name="Kohn L.M."/>
            <person name="Birren B."/>
            <person name="Ma L.-J."/>
            <person name="Dean R.A."/>
        </authorList>
    </citation>
    <scope>NUCLEOTIDE SEQUENCE</scope>
    <source>
        <strain evidence="4">ATCC 64411 / 73-15</strain>
    </source>
</reference>
<evidence type="ECO:0000313" key="3">
    <source>
        <dbReference type="EMBL" id="KLU86305.1"/>
    </source>
</evidence>
<reference evidence="3" key="3">
    <citation type="submission" date="2011-03" db="EMBL/GenBank/DDBJ databases">
        <title>Annotation of Magnaporthe poae ATCC 64411.</title>
        <authorList>
            <person name="Ma L.-J."/>
            <person name="Dead R."/>
            <person name="Young S.K."/>
            <person name="Zeng Q."/>
            <person name="Gargeya S."/>
            <person name="Fitzgerald M."/>
            <person name="Haas B."/>
            <person name="Abouelleil A."/>
            <person name="Alvarado L."/>
            <person name="Arachchi H.M."/>
            <person name="Berlin A."/>
            <person name="Brown A."/>
            <person name="Chapman S.B."/>
            <person name="Chen Z."/>
            <person name="Dunbar C."/>
            <person name="Freedman E."/>
            <person name="Gearin G."/>
            <person name="Gellesch M."/>
            <person name="Goldberg J."/>
            <person name="Griggs A."/>
            <person name="Gujja S."/>
            <person name="Heiman D."/>
            <person name="Howarth C."/>
            <person name="Larson L."/>
            <person name="Lui A."/>
            <person name="MacDonald P.J.P."/>
            <person name="Mehta T."/>
            <person name="Montmayeur A."/>
            <person name="Murphy C."/>
            <person name="Neiman D."/>
            <person name="Pearson M."/>
            <person name="Priest M."/>
            <person name="Roberts A."/>
            <person name="Saif S."/>
            <person name="Shea T."/>
            <person name="Shenoy N."/>
            <person name="Sisk P."/>
            <person name="Stolte C."/>
            <person name="Sykes S."/>
            <person name="Yandava C."/>
            <person name="Wortman J."/>
            <person name="Nusbaum C."/>
            <person name="Birren B."/>
        </authorList>
    </citation>
    <scope>NUCLEOTIDE SEQUENCE</scope>
    <source>
        <strain evidence="3">ATCC 64411</strain>
    </source>
</reference>
<feature type="chain" id="PRO_5011847303" description="Peptidase A1 domain-containing protein" evidence="2">
    <location>
        <begin position="16"/>
        <end position="563"/>
    </location>
</feature>
<dbReference type="OrthoDB" id="4074350at2759"/>
<evidence type="ECO:0000313" key="5">
    <source>
        <dbReference type="Proteomes" id="UP000011715"/>
    </source>
</evidence>
<reference evidence="3" key="1">
    <citation type="submission" date="2010-05" db="EMBL/GenBank/DDBJ databases">
        <title>The Genome Sequence of Magnaporthe poae strain ATCC 64411.</title>
        <authorList>
            <consortium name="The Broad Institute Genome Sequencing Platform"/>
            <consortium name="Broad Institute Genome Sequencing Center for Infectious Disease"/>
            <person name="Ma L.-J."/>
            <person name="Dead R."/>
            <person name="Young S."/>
            <person name="Zeng Q."/>
            <person name="Koehrsen M."/>
            <person name="Alvarado L."/>
            <person name="Berlin A."/>
            <person name="Chapman S.B."/>
            <person name="Chen Z."/>
            <person name="Freedman E."/>
            <person name="Gellesch M."/>
            <person name="Goldberg J."/>
            <person name="Griggs A."/>
            <person name="Gujja S."/>
            <person name="Heilman E.R."/>
            <person name="Heiman D."/>
            <person name="Hepburn T."/>
            <person name="Howarth C."/>
            <person name="Jen D."/>
            <person name="Larson L."/>
            <person name="Mehta T."/>
            <person name="Neiman D."/>
            <person name="Pearson M."/>
            <person name="Roberts A."/>
            <person name="Saif S."/>
            <person name="Shea T."/>
            <person name="Shenoy N."/>
            <person name="Sisk P."/>
            <person name="Stolte C."/>
            <person name="Sykes S."/>
            <person name="Walk T."/>
            <person name="White J."/>
            <person name="Yandava C."/>
            <person name="Haas B."/>
            <person name="Nusbaum C."/>
            <person name="Birren B."/>
        </authorList>
    </citation>
    <scope>NUCLEOTIDE SEQUENCE</scope>
    <source>
        <strain evidence="3">ATCC 64411</strain>
    </source>
</reference>
<dbReference type="SUPFAM" id="SSF50630">
    <property type="entry name" value="Acid proteases"/>
    <property type="match status" value="1"/>
</dbReference>
<dbReference type="VEuPathDB" id="FungiDB:MAPG_05320"/>
<evidence type="ECO:0000313" key="4">
    <source>
        <dbReference type="EnsemblFungi" id="MAPG_05320T0"/>
    </source>
</evidence>
<dbReference type="EMBL" id="GL876969">
    <property type="protein sequence ID" value="KLU86305.1"/>
    <property type="molecule type" value="Genomic_DNA"/>
</dbReference>
<dbReference type="InterPro" id="IPR021109">
    <property type="entry name" value="Peptidase_aspartic_dom_sf"/>
</dbReference>
<dbReference type="eggNOG" id="ENOG502SJYP">
    <property type="taxonomic scope" value="Eukaryota"/>
</dbReference>
<dbReference type="EMBL" id="ADBL01001260">
    <property type="status" value="NOT_ANNOTATED_CDS"/>
    <property type="molecule type" value="Genomic_DNA"/>
</dbReference>
<protein>
    <recommendedName>
        <fullName evidence="6">Peptidase A1 domain-containing protein</fullName>
    </recommendedName>
</protein>
<keyword evidence="1" id="KW-0812">Transmembrane</keyword>
<reference evidence="4" key="5">
    <citation type="submission" date="2015-06" db="UniProtKB">
        <authorList>
            <consortium name="EnsemblFungi"/>
        </authorList>
    </citation>
    <scope>IDENTIFICATION</scope>
    <source>
        <strain evidence="4">ATCC 64411</strain>
    </source>
</reference>
<evidence type="ECO:0000256" key="2">
    <source>
        <dbReference type="SAM" id="SignalP"/>
    </source>
</evidence>
<sequence length="563" mass="61551">MLLLSWVMLIWHVRAQSRVLAVYSSSGGVYGPFGPWAAPEILLGTTGVRVPFYPRTSGFFGSLFYSGYAGGSYLPSHSTTAKPNGTDSVTSSWSPIDNTRGEARVYYDIITLGRDDDSVAVNISMIVIDKIVYYGKYQGVQGSHGSMNWIGFGYRPRGYWEDDLSHVDDGYEFIHELKANQSIGSKSFGFHLGIAGFARYNAASLTLGGYERNRVLGQPAVFDWPASRVFVVDILVGVQLGDSPFPLITGPTSIFRVQGHGEEDEQATRAGGKAGSVLVSISAEVPHIGLPYRTCNSLAQHLPVTWDSSLNLYVWNTAEPAFERITQSAAYLAIVLSDRMAREVTIKIPFKALALVFDPPSPGQKRRTYLPCDPKQPGGYYLGRAFLQAAFWGIDYEQKAMYIAQAPGPSLGQSVLLPFPTDGGAFDANDDATFEQTWAGHWTPFNKSATTGLRGLSKESIVFIAVGCACAILLAIALRIAIHRRRRKNTGRGGDIIGEPNPENSPLMAVAASYSDLEVMLEMDPQVRSHEISHPLAHELSADPAPCELPTRSWTPISRRRSI</sequence>
<keyword evidence="2" id="KW-0732">Signal</keyword>
<evidence type="ECO:0008006" key="6">
    <source>
        <dbReference type="Google" id="ProtNLM"/>
    </source>
</evidence>
<gene>
    <name evidence="3" type="ORF">MAPG_05320</name>
</gene>
<evidence type="ECO:0000256" key="1">
    <source>
        <dbReference type="SAM" id="Phobius"/>
    </source>
</evidence>
<proteinExistence type="predicted"/>